<comment type="caution">
    <text evidence="2">The sequence shown here is derived from an EMBL/GenBank/DDBJ whole genome shotgun (WGS) entry which is preliminary data.</text>
</comment>
<dbReference type="Gene3D" id="2.70.70.10">
    <property type="entry name" value="Glucose Permease (Domain IIA)"/>
    <property type="match status" value="1"/>
</dbReference>
<dbReference type="PANTHER" id="PTHR21666">
    <property type="entry name" value="PEPTIDASE-RELATED"/>
    <property type="match status" value="1"/>
</dbReference>
<organism evidence="2 3">
    <name type="scientific">Microlunatus aurantiacus</name>
    <dbReference type="NCBI Taxonomy" id="446786"/>
    <lineage>
        <taxon>Bacteria</taxon>
        <taxon>Bacillati</taxon>
        <taxon>Actinomycetota</taxon>
        <taxon>Actinomycetes</taxon>
        <taxon>Propionibacteriales</taxon>
        <taxon>Propionibacteriaceae</taxon>
        <taxon>Microlunatus</taxon>
    </lineage>
</organism>
<sequence length="226" mass="23722">MLPDEGPDARSPVLLVLPFHGRWQARNSPARRVPSHGTHRFGVTYAIDFVAVDHHDRSAPASWRSALSVEPPEVFHGFGLPVLAPARGTVVLSHDGEPDHVARRSLLAQIPYALSQAARVRAGAPAVAGNHVVLALGATGPFVLLAHLRRGTVSVSPGDELEVGTPVGECGNSGNSTEPHVHVQVTDSVRWATARGLPISFRRAGVEAGDGSAGWLPAEAEVVDAG</sequence>
<dbReference type="InterPro" id="IPR016047">
    <property type="entry name" value="M23ase_b-sheet_dom"/>
</dbReference>
<keyword evidence="3" id="KW-1185">Reference proteome</keyword>
<name>A0ABP7DT24_9ACTN</name>
<dbReference type="PANTHER" id="PTHR21666:SF270">
    <property type="entry name" value="MUREIN HYDROLASE ACTIVATOR ENVC"/>
    <property type="match status" value="1"/>
</dbReference>
<feature type="domain" description="M23ase beta-sheet core" evidence="1">
    <location>
        <begin position="121"/>
        <end position="186"/>
    </location>
</feature>
<dbReference type="SUPFAM" id="SSF51261">
    <property type="entry name" value="Duplicated hybrid motif"/>
    <property type="match status" value="1"/>
</dbReference>
<accession>A0ABP7DT24</accession>
<dbReference type="Pfam" id="PF01551">
    <property type="entry name" value="Peptidase_M23"/>
    <property type="match status" value="1"/>
</dbReference>
<dbReference type="InterPro" id="IPR011055">
    <property type="entry name" value="Dup_hybrid_motif"/>
</dbReference>
<dbReference type="CDD" id="cd12797">
    <property type="entry name" value="M23_peptidase"/>
    <property type="match status" value="1"/>
</dbReference>
<dbReference type="RefSeq" id="WP_344813056.1">
    <property type="nucleotide sequence ID" value="NZ_BAAAYX010000013.1"/>
</dbReference>
<evidence type="ECO:0000313" key="3">
    <source>
        <dbReference type="Proteomes" id="UP001500051"/>
    </source>
</evidence>
<reference evidence="3" key="1">
    <citation type="journal article" date="2019" name="Int. J. Syst. Evol. Microbiol.">
        <title>The Global Catalogue of Microorganisms (GCM) 10K type strain sequencing project: providing services to taxonomists for standard genome sequencing and annotation.</title>
        <authorList>
            <consortium name="The Broad Institute Genomics Platform"/>
            <consortium name="The Broad Institute Genome Sequencing Center for Infectious Disease"/>
            <person name="Wu L."/>
            <person name="Ma J."/>
        </authorList>
    </citation>
    <scope>NUCLEOTIDE SEQUENCE [LARGE SCALE GENOMIC DNA]</scope>
    <source>
        <strain evidence="3">JCM 16548</strain>
    </source>
</reference>
<evidence type="ECO:0000313" key="2">
    <source>
        <dbReference type="EMBL" id="GAA3708718.1"/>
    </source>
</evidence>
<dbReference type="Proteomes" id="UP001500051">
    <property type="component" value="Unassembled WGS sequence"/>
</dbReference>
<dbReference type="EMBL" id="BAAAYX010000013">
    <property type="protein sequence ID" value="GAA3708718.1"/>
    <property type="molecule type" value="Genomic_DNA"/>
</dbReference>
<evidence type="ECO:0000259" key="1">
    <source>
        <dbReference type="Pfam" id="PF01551"/>
    </source>
</evidence>
<protein>
    <recommendedName>
        <fullName evidence="1">M23ase beta-sheet core domain-containing protein</fullName>
    </recommendedName>
</protein>
<gene>
    <name evidence="2" type="ORF">GCM10022204_28550</name>
</gene>
<proteinExistence type="predicted"/>
<dbReference type="InterPro" id="IPR050570">
    <property type="entry name" value="Cell_wall_metabolism_enzyme"/>
</dbReference>